<evidence type="ECO:0000256" key="2">
    <source>
        <dbReference type="ARBA" id="ARBA00022795"/>
    </source>
</evidence>
<dbReference type="RefSeq" id="WP_015928180.1">
    <property type="nucleotide sequence ID" value="NC_011894.1"/>
</dbReference>
<evidence type="ECO:0000313" key="5">
    <source>
        <dbReference type="Proteomes" id="UP000008207"/>
    </source>
</evidence>
<evidence type="ECO:0000256" key="3">
    <source>
        <dbReference type="ARBA" id="ARBA00022884"/>
    </source>
</evidence>
<reference evidence="4 5" key="1">
    <citation type="submission" date="2009-01" db="EMBL/GenBank/DDBJ databases">
        <title>Complete sequence of chromosome of Methylobacterium nodulans ORS 2060.</title>
        <authorList>
            <consortium name="US DOE Joint Genome Institute"/>
            <person name="Lucas S."/>
            <person name="Copeland A."/>
            <person name="Lapidus A."/>
            <person name="Glavina del Rio T."/>
            <person name="Dalin E."/>
            <person name="Tice H."/>
            <person name="Bruce D."/>
            <person name="Goodwin L."/>
            <person name="Pitluck S."/>
            <person name="Sims D."/>
            <person name="Brettin T."/>
            <person name="Detter J.C."/>
            <person name="Han C."/>
            <person name="Larimer F."/>
            <person name="Land M."/>
            <person name="Hauser L."/>
            <person name="Kyrpides N."/>
            <person name="Ivanova N."/>
            <person name="Marx C.J."/>
            <person name="Richardson P."/>
        </authorList>
    </citation>
    <scope>NUCLEOTIDE SEQUENCE [LARGE SCALE GENOMIC DNA]</scope>
    <source>
        <strain evidence="5">LMG 21967 / CNCM I-2342 / ORS 2060</strain>
    </source>
</reference>
<dbReference type="eggNOG" id="COG5443">
    <property type="taxonomic scope" value="Bacteria"/>
</dbReference>
<dbReference type="STRING" id="460265.Mnod_1492"/>
<organism evidence="4 5">
    <name type="scientific">Methylobacterium nodulans (strain LMG 21967 / CNCM I-2342 / ORS 2060)</name>
    <dbReference type="NCBI Taxonomy" id="460265"/>
    <lineage>
        <taxon>Bacteria</taxon>
        <taxon>Pseudomonadati</taxon>
        <taxon>Pseudomonadota</taxon>
        <taxon>Alphaproteobacteria</taxon>
        <taxon>Hyphomicrobiales</taxon>
        <taxon>Methylobacteriaceae</taxon>
        <taxon>Methylobacterium</taxon>
    </lineage>
</organism>
<dbReference type="Proteomes" id="UP000008207">
    <property type="component" value="Chromosome"/>
</dbReference>
<dbReference type="AlphaFoldDB" id="B8INF8"/>
<proteinExistence type="predicted"/>
<protein>
    <submittedName>
        <fullName evidence="4">Flagellar FlbT family protein</fullName>
    </submittedName>
</protein>
<name>B8INF8_METNO</name>
<keyword evidence="3" id="KW-0694">RNA-binding</keyword>
<dbReference type="GO" id="GO:0048027">
    <property type="term" value="F:mRNA 5'-UTR binding"/>
    <property type="evidence" value="ECO:0007669"/>
    <property type="project" value="InterPro"/>
</dbReference>
<dbReference type="EMBL" id="CP001349">
    <property type="protein sequence ID" value="ACL56484.1"/>
    <property type="molecule type" value="Genomic_DNA"/>
</dbReference>
<dbReference type="KEGG" id="mno:Mnod_1492"/>
<dbReference type="HOGENOM" id="CLU_130913_0_0_5"/>
<keyword evidence="5" id="KW-1185">Reference proteome</keyword>
<keyword evidence="4" id="KW-0969">Cilium</keyword>
<evidence type="ECO:0000256" key="1">
    <source>
        <dbReference type="ARBA" id="ARBA00022491"/>
    </source>
</evidence>
<evidence type="ECO:0000313" key="4">
    <source>
        <dbReference type="EMBL" id="ACL56484.1"/>
    </source>
</evidence>
<sequence length="139" mass="15470">MPLRITLKPHERLIINGAAIRNGDRAADLLIETQCRFLRESEIIRESEADTAAKRLCVTLQVIYLADNPAEVEDLLVRQSTEILRAMPSAAPYLLAIQDEVAARRYHRALKCGRDLVAHERTLLCGGPRDRIAAPGSMA</sequence>
<dbReference type="GO" id="GO:0044781">
    <property type="term" value="P:bacterial-type flagellum organization"/>
    <property type="evidence" value="ECO:0007669"/>
    <property type="project" value="UniProtKB-KW"/>
</dbReference>
<keyword evidence="1" id="KW-0678">Repressor</keyword>
<dbReference type="GO" id="GO:1902209">
    <property type="term" value="P:negative regulation of bacterial-type flagellum assembly"/>
    <property type="evidence" value="ECO:0007669"/>
    <property type="project" value="InterPro"/>
</dbReference>
<dbReference type="Pfam" id="PF07378">
    <property type="entry name" value="FlbT"/>
    <property type="match status" value="1"/>
</dbReference>
<gene>
    <name evidence="4" type="ordered locus">Mnod_1492</name>
</gene>
<dbReference type="GO" id="GO:0006402">
    <property type="term" value="P:mRNA catabolic process"/>
    <property type="evidence" value="ECO:0007669"/>
    <property type="project" value="InterPro"/>
</dbReference>
<accession>B8INF8</accession>
<dbReference type="InterPro" id="IPR009967">
    <property type="entry name" value="Flagellum_FlbT"/>
</dbReference>
<keyword evidence="2" id="KW-1005">Bacterial flagellum biogenesis</keyword>
<dbReference type="OrthoDB" id="8561314at2"/>
<keyword evidence="4" id="KW-0966">Cell projection</keyword>
<keyword evidence="4" id="KW-0282">Flagellum</keyword>